<name>A0A6J1BZA3_MOMCH</name>
<evidence type="ECO:0000313" key="3">
    <source>
        <dbReference type="Proteomes" id="UP000504603"/>
    </source>
</evidence>
<dbReference type="PANTHER" id="PTHR36374:SF1">
    <property type="entry name" value="OS01G0969000 PROTEIN"/>
    <property type="match status" value="1"/>
</dbReference>
<dbReference type="OrthoDB" id="1892038at2759"/>
<evidence type="ECO:0000313" key="4">
    <source>
        <dbReference type="RefSeq" id="XP_022133498.1"/>
    </source>
</evidence>
<dbReference type="RefSeq" id="XP_022133498.1">
    <property type="nucleotide sequence ID" value="XM_022277806.1"/>
</dbReference>
<proteinExistence type="predicted"/>
<keyword evidence="2" id="KW-0472">Membrane</keyword>
<feature type="compositionally biased region" description="Acidic residues" evidence="1">
    <location>
        <begin position="118"/>
        <end position="128"/>
    </location>
</feature>
<dbReference type="GO" id="GO:0009507">
    <property type="term" value="C:chloroplast"/>
    <property type="evidence" value="ECO:0007669"/>
    <property type="project" value="TreeGrafter"/>
</dbReference>
<accession>A0A6J1BZA3</accession>
<gene>
    <name evidence="4" type="primary">LOC111006063</name>
</gene>
<keyword evidence="3" id="KW-1185">Reference proteome</keyword>
<sequence>MSEETPKSPLPLNWFSFLPKFQFRLPLPVFDAKKPPAAVVDEGQNQEALANDDARKPEFVRFPKADVAVASVEAEADISGKTSNPAVIWQVYALGGFLILSWAWARWKERRPQRRPNDDEDDEDPSNI</sequence>
<feature type="region of interest" description="Disordered" evidence="1">
    <location>
        <begin position="109"/>
        <end position="128"/>
    </location>
</feature>
<keyword evidence="2" id="KW-0812">Transmembrane</keyword>
<dbReference type="PANTHER" id="PTHR36374">
    <property type="entry name" value="OS01G0969000 PROTEIN"/>
    <property type="match status" value="1"/>
</dbReference>
<feature type="transmembrane region" description="Helical" evidence="2">
    <location>
        <begin position="87"/>
        <end position="105"/>
    </location>
</feature>
<dbReference type="GeneID" id="111006063"/>
<dbReference type="AlphaFoldDB" id="A0A6J1BZA3"/>
<dbReference type="Proteomes" id="UP000504603">
    <property type="component" value="Unplaced"/>
</dbReference>
<evidence type="ECO:0000256" key="1">
    <source>
        <dbReference type="SAM" id="MobiDB-lite"/>
    </source>
</evidence>
<keyword evidence="2" id="KW-1133">Transmembrane helix</keyword>
<protein>
    <submittedName>
        <fullName evidence="4">Uncharacterized protein LOC111006063</fullName>
    </submittedName>
</protein>
<reference evidence="4" key="1">
    <citation type="submission" date="2025-08" db="UniProtKB">
        <authorList>
            <consortium name="RefSeq"/>
        </authorList>
    </citation>
    <scope>IDENTIFICATION</scope>
    <source>
        <strain evidence="4">OHB3-1</strain>
    </source>
</reference>
<evidence type="ECO:0000256" key="2">
    <source>
        <dbReference type="SAM" id="Phobius"/>
    </source>
</evidence>
<organism evidence="3 4">
    <name type="scientific">Momordica charantia</name>
    <name type="common">Bitter gourd</name>
    <name type="synonym">Balsam pear</name>
    <dbReference type="NCBI Taxonomy" id="3673"/>
    <lineage>
        <taxon>Eukaryota</taxon>
        <taxon>Viridiplantae</taxon>
        <taxon>Streptophyta</taxon>
        <taxon>Embryophyta</taxon>
        <taxon>Tracheophyta</taxon>
        <taxon>Spermatophyta</taxon>
        <taxon>Magnoliopsida</taxon>
        <taxon>eudicotyledons</taxon>
        <taxon>Gunneridae</taxon>
        <taxon>Pentapetalae</taxon>
        <taxon>rosids</taxon>
        <taxon>fabids</taxon>
        <taxon>Cucurbitales</taxon>
        <taxon>Cucurbitaceae</taxon>
        <taxon>Momordiceae</taxon>
        <taxon>Momordica</taxon>
    </lineage>
</organism>
<dbReference type="KEGG" id="mcha:111006063"/>